<reference evidence="1 2" key="1">
    <citation type="submission" date="2020-02" db="EMBL/GenBank/DDBJ databases">
        <authorList>
            <person name="Ferguson B K."/>
        </authorList>
    </citation>
    <scope>NUCLEOTIDE SEQUENCE [LARGE SCALE GENOMIC DNA]</scope>
</reference>
<protein>
    <recommendedName>
        <fullName evidence="3">Glutamine synthetase</fullName>
    </recommendedName>
</protein>
<dbReference type="AlphaFoldDB" id="A0A6H5HF79"/>
<dbReference type="OrthoDB" id="1936100at2759"/>
<dbReference type="InterPro" id="IPR036651">
    <property type="entry name" value="Gln_synt_N_sf"/>
</dbReference>
<feature type="non-terminal residue" evidence="1">
    <location>
        <position position="58"/>
    </location>
</feature>
<gene>
    <name evidence="1" type="ORF">NTEN_LOCUS20861</name>
</gene>
<evidence type="ECO:0008006" key="3">
    <source>
        <dbReference type="Google" id="ProtNLM"/>
    </source>
</evidence>
<name>A0A6H5HF79_9HEMI</name>
<evidence type="ECO:0000313" key="1">
    <source>
        <dbReference type="EMBL" id="CAB0016716.1"/>
    </source>
</evidence>
<dbReference type="EMBL" id="CADCXU010030571">
    <property type="protein sequence ID" value="CAB0016716.1"/>
    <property type="molecule type" value="Genomic_DNA"/>
</dbReference>
<evidence type="ECO:0000313" key="2">
    <source>
        <dbReference type="Proteomes" id="UP000479000"/>
    </source>
</evidence>
<dbReference type="GO" id="GO:0004356">
    <property type="term" value="F:glutamine synthetase activity"/>
    <property type="evidence" value="ECO:0007669"/>
    <property type="project" value="InterPro"/>
</dbReference>
<dbReference type="GO" id="GO:0006542">
    <property type="term" value="P:glutamine biosynthetic process"/>
    <property type="evidence" value="ECO:0007669"/>
    <property type="project" value="InterPro"/>
</dbReference>
<dbReference type="Proteomes" id="UP000479000">
    <property type="component" value="Unassembled WGS sequence"/>
</dbReference>
<sequence>MVLEESPNAFLDKTILPRYLALPQPIDKVQATYIWIDGTGEGLRSKTRTLSFVPSSPS</sequence>
<organism evidence="1 2">
    <name type="scientific">Nesidiocoris tenuis</name>
    <dbReference type="NCBI Taxonomy" id="355587"/>
    <lineage>
        <taxon>Eukaryota</taxon>
        <taxon>Metazoa</taxon>
        <taxon>Ecdysozoa</taxon>
        <taxon>Arthropoda</taxon>
        <taxon>Hexapoda</taxon>
        <taxon>Insecta</taxon>
        <taxon>Pterygota</taxon>
        <taxon>Neoptera</taxon>
        <taxon>Paraneoptera</taxon>
        <taxon>Hemiptera</taxon>
        <taxon>Heteroptera</taxon>
        <taxon>Panheteroptera</taxon>
        <taxon>Cimicomorpha</taxon>
        <taxon>Miridae</taxon>
        <taxon>Dicyphina</taxon>
        <taxon>Nesidiocoris</taxon>
    </lineage>
</organism>
<proteinExistence type="predicted"/>
<dbReference type="Gene3D" id="3.10.20.70">
    <property type="entry name" value="Glutamine synthetase, N-terminal domain"/>
    <property type="match status" value="1"/>
</dbReference>
<accession>A0A6H5HF79</accession>
<keyword evidence="2" id="KW-1185">Reference proteome</keyword>